<reference evidence="2 3" key="1">
    <citation type="journal article" date="2016" name="Mol. Biol. Evol.">
        <title>Comparative Genomics of Early-Diverging Mushroom-Forming Fungi Provides Insights into the Origins of Lignocellulose Decay Capabilities.</title>
        <authorList>
            <person name="Nagy L.G."/>
            <person name="Riley R."/>
            <person name="Tritt A."/>
            <person name="Adam C."/>
            <person name="Daum C."/>
            <person name="Floudas D."/>
            <person name="Sun H."/>
            <person name="Yadav J.S."/>
            <person name="Pangilinan J."/>
            <person name="Larsson K.H."/>
            <person name="Matsuura K."/>
            <person name="Barry K."/>
            <person name="Labutti K."/>
            <person name="Kuo R."/>
            <person name="Ohm R.A."/>
            <person name="Bhattacharya S.S."/>
            <person name="Shirouzu T."/>
            <person name="Yoshinaga Y."/>
            <person name="Martin F.M."/>
            <person name="Grigoriev I.V."/>
            <person name="Hibbett D.S."/>
        </authorList>
    </citation>
    <scope>NUCLEOTIDE SEQUENCE [LARGE SCALE GENOMIC DNA]</scope>
    <source>
        <strain evidence="2 3">HHB12733</strain>
    </source>
</reference>
<evidence type="ECO:0000313" key="2">
    <source>
        <dbReference type="EMBL" id="KZT53171.1"/>
    </source>
</evidence>
<organism evidence="2 3">
    <name type="scientific">Calocera cornea HHB12733</name>
    <dbReference type="NCBI Taxonomy" id="1353952"/>
    <lineage>
        <taxon>Eukaryota</taxon>
        <taxon>Fungi</taxon>
        <taxon>Dikarya</taxon>
        <taxon>Basidiomycota</taxon>
        <taxon>Agaricomycotina</taxon>
        <taxon>Dacrymycetes</taxon>
        <taxon>Dacrymycetales</taxon>
        <taxon>Dacrymycetaceae</taxon>
        <taxon>Calocera</taxon>
    </lineage>
</organism>
<accession>A0A165DNC3</accession>
<gene>
    <name evidence="2" type="ORF">CALCODRAFT_60688</name>
</gene>
<dbReference type="AlphaFoldDB" id="A0A165DNC3"/>
<keyword evidence="3" id="KW-1185">Reference proteome</keyword>
<protein>
    <submittedName>
        <fullName evidence="2">Uncharacterized protein</fullName>
    </submittedName>
</protein>
<dbReference type="EMBL" id="KV424044">
    <property type="protein sequence ID" value="KZT53171.1"/>
    <property type="molecule type" value="Genomic_DNA"/>
</dbReference>
<proteinExistence type="predicted"/>
<dbReference type="Proteomes" id="UP000076842">
    <property type="component" value="Unassembled WGS sequence"/>
</dbReference>
<name>A0A165DNC3_9BASI</name>
<feature type="compositionally biased region" description="Polar residues" evidence="1">
    <location>
        <begin position="17"/>
        <end position="28"/>
    </location>
</feature>
<feature type="region of interest" description="Disordered" evidence="1">
    <location>
        <begin position="17"/>
        <end position="36"/>
    </location>
</feature>
<sequence>MISCCECTDCQHLADASPSTTRTFTSGPARSDRWRDQPGLQYRARTRPAHPTLRTRKMSYRQKLTREGRQTLCPGHRQKPRTNERGWCAKRGERSRRRGDCRVEETHLVFSTNQSTMQCFEASLHTRGHPWIVPPIPSSGIVSTFPICLLADTGPPSFST</sequence>
<evidence type="ECO:0000256" key="1">
    <source>
        <dbReference type="SAM" id="MobiDB-lite"/>
    </source>
</evidence>
<evidence type="ECO:0000313" key="3">
    <source>
        <dbReference type="Proteomes" id="UP000076842"/>
    </source>
</evidence>
<dbReference type="InParanoid" id="A0A165DNC3"/>